<dbReference type="OrthoDB" id="9804714at2"/>
<dbReference type="InterPro" id="IPR003029">
    <property type="entry name" value="S1_domain"/>
</dbReference>
<dbReference type="SUPFAM" id="SSF47781">
    <property type="entry name" value="RuvA domain 2-like"/>
    <property type="match status" value="2"/>
</dbReference>
<dbReference type="PROSITE" id="PS50126">
    <property type="entry name" value="S1"/>
    <property type="match status" value="1"/>
</dbReference>
<dbReference type="Pfam" id="PF12836">
    <property type="entry name" value="HHH_3"/>
    <property type="match status" value="1"/>
</dbReference>
<dbReference type="Pfam" id="PF22706">
    <property type="entry name" value="Tex_central_region"/>
    <property type="match status" value="1"/>
</dbReference>
<dbReference type="AlphaFoldDB" id="A0A495JQT2"/>
<dbReference type="SUPFAM" id="SSF53098">
    <property type="entry name" value="Ribonuclease H-like"/>
    <property type="match status" value="1"/>
</dbReference>
<dbReference type="InterPro" id="IPR010994">
    <property type="entry name" value="RuvA_2-like"/>
</dbReference>
<dbReference type="InterPro" id="IPR032639">
    <property type="entry name" value="Tex_YqgF"/>
</dbReference>
<dbReference type="InterPro" id="IPR055179">
    <property type="entry name" value="Tex-like_central_region"/>
</dbReference>
<feature type="compositionally biased region" description="Basic and acidic residues" evidence="2">
    <location>
        <begin position="738"/>
        <end position="764"/>
    </location>
</feature>
<feature type="region of interest" description="Disordered" evidence="2">
    <location>
        <begin position="730"/>
        <end position="812"/>
    </location>
</feature>
<sequence length="812" mass="87208">MTTSVHQRIAEELGVRERQVTAAVELLDGGATVPFIARYRKEVTGMLDDAQLRTLEERLRYLRELEERRAAILESIRSQGKLDEALEASLLAADSKARLEDIYLPYKPKRRTRAQIAREAGLEPLADQLLADPGLDPRATATAYVDAEKGVADPTAALDGARAILVERFAEDADLIGSLREQMWSRGRLTARVRDGQQETGAKFSDYFDFTEPYTRVASHRVLAMFRGEKEGVLDLSMDPEEVPQDDSAPVGPTRYELEIAARFGVADRGRPADRWLTDTVRWAWRTRILIHLGADLRMRLWQAAEDESVRVFATNLRDLLLAAPAGSRTTMGLDPGVRTGVKVAVVDATGKVLATDTIYPHEPRRQWDQSIDTLARLAKAHSVDLVAIGNGTASRETDKLAADLIKLHPGLNLTKVMVSEAGASVYSASAYASQELPGLDVSLRGAVSIARRLQDPLAELVKIEPRSIGVGQYQHDLSDVKLSRSLDAVVEDCVNGVGVDVNTASAPLLTRVSGIGAGLAENIVLHRDTHGPFRSRRALKEVPRLGPKAFEQCAGFLRIPDGDDPLDASAVHPESYPVVRRILASTGGDIGSLIGKSALLRALKPTDFVDETFGLPTVTDIIGELEKPGRDPRPAFRTATFAEGVEKIGDLTPGMLLEGVVTNVAAFGAFVDIGVHQDGLVHVSAMSNTFVKDPRDVVKSGDVVRVKVLDVDVPRKRISLTLRLEDEATAAAPRTGGGDRRERPTGERRDRGGADRGGADRGGSRGGGGQSRQGRGGGGGGGGGGNSAPSGAMADALRRAGLDKGLGGSGR</sequence>
<dbReference type="Gene3D" id="1.10.10.650">
    <property type="entry name" value="RuvA domain 2-like"/>
    <property type="match status" value="1"/>
</dbReference>
<dbReference type="Gene3D" id="2.40.50.140">
    <property type="entry name" value="Nucleic acid-binding proteins"/>
    <property type="match status" value="1"/>
</dbReference>
<dbReference type="FunFam" id="3.30.420.140:FF:000001">
    <property type="entry name" value="RNA-binding transcriptional accessory protein"/>
    <property type="match status" value="1"/>
</dbReference>
<dbReference type="InterPro" id="IPR044146">
    <property type="entry name" value="S1_Tex"/>
</dbReference>
<dbReference type="Pfam" id="PF16921">
    <property type="entry name" value="Tex_YqgF"/>
    <property type="match status" value="1"/>
</dbReference>
<dbReference type="InterPro" id="IPR023323">
    <property type="entry name" value="Tex-like_dom_sf"/>
</dbReference>
<protein>
    <recommendedName>
        <fullName evidence="3">S1 motif domain-containing protein</fullName>
    </recommendedName>
</protein>
<evidence type="ECO:0000313" key="5">
    <source>
        <dbReference type="Proteomes" id="UP000277671"/>
    </source>
</evidence>
<dbReference type="Gene3D" id="1.10.150.310">
    <property type="entry name" value="Tex RuvX-like domain-like"/>
    <property type="match status" value="1"/>
</dbReference>
<accession>A0A495JQT2</accession>
<dbReference type="Pfam" id="PF00575">
    <property type="entry name" value="S1"/>
    <property type="match status" value="1"/>
</dbReference>
<dbReference type="InterPro" id="IPR050437">
    <property type="entry name" value="Ribos_protein_bS1-like"/>
</dbReference>
<evidence type="ECO:0000256" key="1">
    <source>
        <dbReference type="PROSITE-ProRule" id="PRU00182"/>
    </source>
</evidence>
<feature type="compositionally biased region" description="Gly residues" evidence="2">
    <location>
        <begin position="765"/>
        <end position="787"/>
    </location>
</feature>
<proteinExistence type="predicted"/>
<dbReference type="InterPro" id="IPR041692">
    <property type="entry name" value="HHH_9"/>
</dbReference>
<keyword evidence="1" id="KW-0694">RNA-binding</keyword>
<dbReference type="InterPro" id="IPR012340">
    <property type="entry name" value="NA-bd_OB-fold"/>
</dbReference>
<gene>
    <name evidence="4" type="ORF">BDK92_5734</name>
</gene>
<dbReference type="SUPFAM" id="SSF158832">
    <property type="entry name" value="Tex N-terminal region-like"/>
    <property type="match status" value="1"/>
</dbReference>
<dbReference type="PROSITE" id="PS50889">
    <property type="entry name" value="S4"/>
    <property type="match status" value="1"/>
</dbReference>
<dbReference type="InterPro" id="IPR006641">
    <property type="entry name" value="YqgF/RNaseH-like_dom"/>
</dbReference>
<dbReference type="GO" id="GO:0006139">
    <property type="term" value="P:nucleobase-containing compound metabolic process"/>
    <property type="evidence" value="ECO:0007669"/>
    <property type="project" value="InterPro"/>
</dbReference>
<comment type="caution">
    <text evidence="4">The sequence shown here is derived from an EMBL/GenBank/DDBJ whole genome shotgun (WGS) entry which is preliminary data.</text>
</comment>
<dbReference type="EMBL" id="RBKT01000001">
    <property type="protein sequence ID" value="RKR91340.1"/>
    <property type="molecule type" value="Genomic_DNA"/>
</dbReference>
<dbReference type="Gene3D" id="1.10.3500.10">
    <property type="entry name" value="Tex N-terminal region-like"/>
    <property type="match status" value="1"/>
</dbReference>
<dbReference type="FunFam" id="2.40.50.140:FF:000051">
    <property type="entry name" value="RNA-binding transcriptional accessory protein"/>
    <property type="match status" value="1"/>
</dbReference>
<dbReference type="InterPro" id="IPR018974">
    <property type="entry name" value="Tex-like_N"/>
</dbReference>
<dbReference type="InterPro" id="IPR037027">
    <property type="entry name" value="YqgF/RNaseH-like_dom_sf"/>
</dbReference>
<dbReference type="SUPFAM" id="SSF50249">
    <property type="entry name" value="Nucleic acid-binding proteins"/>
    <property type="match status" value="1"/>
</dbReference>
<dbReference type="FunFam" id="1.10.150.310:FF:000001">
    <property type="entry name" value="RNA-binding transcriptional accessory protein"/>
    <property type="match status" value="1"/>
</dbReference>
<dbReference type="Gene3D" id="3.30.420.140">
    <property type="entry name" value="YqgF/RNase H-like domain"/>
    <property type="match status" value="1"/>
</dbReference>
<dbReference type="GO" id="GO:0005737">
    <property type="term" value="C:cytoplasm"/>
    <property type="evidence" value="ECO:0007669"/>
    <property type="project" value="UniProtKB-ARBA"/>
</dbReference>
<dbReference type="GO" id="GO:0006412">
    <property type="term" value="P:translation"/>
    <property type="evidence" value="ECO:0007669"/>
    <property type="project" value="TreeGrafter"/>
</dbReference>
<organism evidence="4 5">
    <name type="scientific">Micromonospora pisi</name>
    <dbReference type="NCBI Taxonomy" id="589240"/>
    <lineage>
        <taxon>Bacteria</taxon>
        <taxon>Bacillati</taxon>
        <taxon>Actinomycetota</taxon>
        <taxon>Actinomycetes</taxon>
        <taxon>Micromonosporales</taxon>
        <taxon>Micromonosporaceae</taxon>
        <taxon>Micromonospora</taxon>
    </lineage>
</organism>
<dbReference type="SMART" id="SM00316">
    <property type="entry name" value="S1"/>
    <property type="match status" value="1"/>
</dbReference>
<dbReference type="PANTHER" id="PTHR10724:SF10">
    <property type="entry name" value="S1 RNA-BINDING DOMAIN-CONTAINING PROTEIN 1"/>
    <property type="match status" value="1"/>
</dbReference>
<keyword evidence="5" id="KW-1185">Reference proteome</keyword>
<dbReference type="Proteomes" id="UP000277671">
    <property type="component" value="Unassembled WGS sequence"/>
</dbReference>
<dbReference type="FunFam" id="1.10.10.650:FF:000001">
    <property type="entry name" value="S1 RNA-binding domain 1"/>
    <property type="match status" value="1"/>
</dbReference>
<dbReference type="CDD" id="cd05685">
    <property type="entry name" value="S1_Tex"/>
    <property type="match status" value="1"/>
</dbReference>
<dbReference type="GO" id="GO:0003735">
    <property type="term" value="F:structural constituent of ribosome"/>
    <property type="evidence" value="ECO:0007669"/>
    <property type="project" value="TreeGrafter"/>
</dbReference>
<dbReference type="InterPro" id="IPR012337">
    <property type="entry name" value="RNaseH-like_sf"/>
</dbReference>
<dbReference type="RefSeq" id="WP_121159457.1">
    <property type="nucleotide sequence ID" value="NZ_RBKT01000001.1"/>
</dbReference>
<reference evidence="4 5" key="1">
    <citation type="submission" date="2018-10" db="EMBL/GenBank/DDBJ databases">
        <title>Sequencing the genomes of 1000 actinobacteria strains.</title>
        <authorList>
            <person name="Klenk H.-P."/>
        </authorList>
    </citation>
    <scope>NUCLEOTIDE SEQUENCE [LARGE SCALE GENOMIC DNA]</scope>
    <source>
        <strain evidence="4 5">DSM 45175</strain>
    </source>
</reference>
<dbReference type="InterPro" id="IPR023319">
    <property type="entry name" value="Tex-like_HTH_dom_sf"/>
</dbReference>
<dbReference type="Pfam" id="PF09371">
    <property type="entry name" value="Tex_N"/>
    <property type="match status" value="1"/>
</dbReference>
<feature type="domain" description="S1 motif" evidence="3">
    <location>
        <begin position="655"/>
        <end position="724"/>
    </location>
</feature>
<evidence type="ECO:0000256" key="2">
    <source>
        <dbReference type="SAM" id="MobiDB-lite"/>
    </source>
</evidence>
<name>A0A495JQT2_9ACTN</name>
<evidence type="ECO:0000259" key="3">
    <source>
        <dbReference type="PROSITE" id="PS50126"/>
    </source>
</evidence>
<dbReference type="SMART" id="SM00732">
    <property type="entry name" value="YqgFc"/>
    <property type="match status" value="1"/>
</dbReference>
<dbReference type="Pfam" id="PF17674">
    <property type="entry name" value="HHH_9"/>
    <property type="match status" value="1"/>
</dbReference>
<dbReference type="GO" id="GO:0003729">
    <property type="term" value="F:mRNA binding"/>
    <property type="evidence" value="ECO:0007669"/>
    <property type="project" value="TreeGrafter"/>
</dbReference>
<evidence type="ECO:0000313" key="4">
    <source>
        <dbReference type="EMBL" id="RKR91340.1"/>
    </source>
</evidence>
<dbReference type="PANTHER" id="PTHR10724">
    <property type="entry name" value="30S RIBOSOMAL PROTEIN S1"/>
    <property type="match status" value="1"/>
</dbReference>